<evidence type="ECO:0000313" key="5">
    <source>
        <dbReference type="EMBL" id="MSS14478.1"/>
    </source>
</evidence>
<dbReference type="PANTHER" id="PTHR30146:SF109">
    <property type="entry name" value="HTH-TYPE TRANSCRIPTIONAL REGULATOR GALS"/>
    <property type="match status" value="1"/>
</dbReference>
<dbReference type="RefSeq" id="WP_154524315.1">
    <property type="nucleotide sequence ID" value="NZ_VULZ01000004.1"/>
</dbReference>
<reference evidence="5 6" key="1">
    <citation type="submission" date="2019-08" db="EMBL/GenBank/DDBJ databases">
        <title>In-depth cultivation of the pig gut microbiome towards novel bacterial diversity and tailored functional studies.</title>
        <authorList>
            <person name="Wylensek D."/>
            <person name="Hitch T.C.A."/>
            <person name="Clavel T."/>
        </authorList>
    </citation>
    <scope>NUCLEOTIDE SEQUENCE [LARGE SCALE GENOMIC DNA]</scope>
    <source>
        <strain evidence="5 6">Oil+RF-744-WCA-WT-11</strain>
    </source>
</reference>
<proteinExistence type="predicted"/>
<dbReference type="Pfam" id="PF00356">
    <property type="entry name" value="LacI"/>
    <property type="match status" value="1"/>
</dbReference>
<evidence type="ECO:0000256" key="2">
    <source>
        <dbReference type="ARBA" id="ARBA00023125"/>
    </source>
</evidence>
<dbReference type="PRINTS" id="PR00036">
    <property type="entry name" value="HTHLACI"/>
</dbReference>
<gene>
    <name evidence="5" type="ORF">FYJ35_05380</name>
</gene>
<dbReference type="Pfam" id="PF13377">
    <property type="entry name" value="Peripla_BP_3"/>
    <property type="match status" value="1"/>
</dbReference>
<evidence type="ECO:0000313" key="6">
    <source>
        <dbReference type="Proteomes" id="UP000481852"/>
    </source>
</evidence>
<dbReference type="PROSITE" id="PS50932">
    <property type="entry name" value="HTH_LACI_2"/>
    <property type="match status" value="1"/>
</dbReference>
<dbReference type="PROSITE" id="PS00356">
    <property type="entry name" value="HTH_LACI_1"/>
    <property type="match status" value="1"/>
</dbReference>
<evidence type="ECO:0000259" key="4">
    <source>
        <dbReference type="PROSITE" id="PS50932"/>
    </source>
</evidence>
<organism evidence="5 6">
    <name type="scientific">Porcincola intestinalis</name>
    <dbReference type="NCBI Taxonomy" id="2606632"/>
    <lineage>
        <taxon>Bacteria</taxon>
        <taxon>Bacillati</taxon>
        <taxon>Bacillota</taxon>
        <taxon>Clostridia</taxon>
        <taxon>Lachnospirales</taxon>
        <taxon>Lachnospiraceae</taxon>
        <taxon>Porcincola</taxon>
    </lineage>
</organism>
<feature type="domain" description="HTH lacI-type" evidence="4">
    <location>
        <begin position="1"/>
        <end position="55"/>
    </location>
</feature>
<dbReference type="PANTHER" id="PTHR30146">
    <property type="entry name" value="LACI-RELATED TRANSCRIPTIONAL REPRESSOR"/>
    <property type="match status" value="1"/>
</dbReference>
<dbReference type="SMART" id="SM00354">
    <property type="entry name" value="HTH_LACI"/>
    <property type="match status" value="1"/>
</dbReference>
<name>A0A6L5X534_9FIRM</name>
<keyword evidence="3" id="KW-0804">Transcription</keyword>
<dbReference type="InterPro" id="IPR010982">
    <property type="entry name" value="Lambda_DNA-bd_dom_sf"/>
</dbReference>
<evidence type="ECO:0000256" key="1">
    <source>
        <dbReference type="ARBA" id="ARBA00023015"/>
    </source>
</evidence>
<dbReference type="EMBL" id="VULZ01000004">
    <property type="protein sequence ID" value="MSS14478.1"/>
    <property type="molecule type" value="Genomic_DNA"/>
</dbReference>
<dbReference type="InterPro" id="IPR028082">
    <property type="entry name" value="Peripla_BP_I"/>
</dbReference>
<dbReference type="CDD" id="cd01392">
    <property type="entry name" value="HTH_LacI"/>
    <property type="match status" value="1"/>
</dbReference>
<dbReference type="Proteomes" id="UP000481852">
    <property type="component" value="Unassembled WGS sequence"/>
</dbReference>
<keyword evidence="1" id="KW-0805">Transcription regulation</keyword>
<accession>A0A6L5X534</accession>
<keyword evidence="2" id="KW-0238">DNA-binding</keyword>
<dbReference type="CDD" id="cd06288">
    <property type="entry name" value="PBP1_sucrose_transcription_regulator"/>
    <property type="match status" value="1"/>
</dbReference>
<sequence length="373" mass="41732">MTLKEIAQRAGVSTATVSYVINNSGHISEETRKKVQDIIRQTGYRTNKLAGSLRKNRTGLIGILVEDITVWHTPYIIDGINRLADEKNCYTILSNLQMVRKIDNSFDKLTGFQKDIDKAVQTLLGLQVDGIIYIGMHDRLMDNVLRKAGKPVVYCYCYTADGEASSVRYDNEKAEYRITRNVIDRGHRRIALIGGYVTSEPARLRRKGFLKALQEAGITLPKSWDECGEYDFQKGKAAAIRILTGKDGGTKKDLLPRQERPTAMVAMNDEMALGVYNAAAELGLRIPEDLSVTGFDDAEFTQQLIPPLMTAQRPLHKMGYSALSLLLERIEDESEQVTNIIYPCRIIEGASVSDFRTGDSTVKDDRKTEENGT</sequence>
<dbReference type="GO" id="GO:0003700">
    <property type="term" value="F:DNA-binding transcription factor activity"/>
    <property type="evidence" value="ECO:0007669"/>
    <property type="project" value="TreeGrafter"/>
</dbReference>
<keyword evidence="6" id="KW-1185">Reference proteome</keyword>
<evidence type="ECO:0000256" key="3">
    <source>
        <dbReference type="ARBA" id="ARBA00023163"/>
    </source>
</evidence>
<dbReference type="Gene3D" id="1.10.260.40">
    <property type="entry name" value="lambda repressor-like DNA-binding domains"/>
    <property type="match status" value="1"/>
</dbReference>
<dbReference type="SUPFAM" id="SSF47413">
    <property type="entry name" value="lambda repressor-like DNA-binding domains"/>
    <property type="match status" value="1"/>
</dbReference>
<dbReference type="InterPro" id="IPR000843">
    <property type="entry name" value="HTH_LacI"/>
</dbReference>
<dbReference type="AlphaFoldDB" id="A0A6L5X534"/>
<dbReference type="Gene3D" id="3.40.50.2300">
    <property type="match status" value="2"/>
</dbReference>
<protein>
    <submittedName>
        <fullName evidence="5">LacI family transcriptional regulator</fullName>
    </submittedName>
</protein>
<dbReference type="GO" id="GO:0000976">
    <property type="term" value="F:transcription cis-regulatory region binding"/>
    <property type="evidence" value="ECO:0007669"/>
    <property type="project" value="TreeGrafter"/>
</dbReference>
<dbReference type="InterPro" id="IPR046335">
    <property type="entry name" value="LacI/GalR-like_sensor"/>
</dbReference>
<dbReference type="SUPFAM" id="SSF53822">
    <property type="entry name" value="Periplasmic binding protein-like I"/>
    <property type="match status" value="1"/>
</dbReference>
<comment type="caution">
    <text evidence="5">The sequence shown here is derived from an EMBL/GenBank/DDBJ whole genome shotgun (WGS) entry which is preliminary data.</text>
</comment>